<keyword evidence="6 8" id="KW-0129">CBS domain</keyword>
<feature type="domain" description="CBS" evidence="11">
    <location>
        <begin position="202"/>
        <end position="261"/>
    </location>
</feature>
<feature type="domain" description="CNNM transmembrane" evidence="12">
    <location>
        <begin position="1"/>
        <end position="183"/>
    </location>
</feature>
<sequence>MLAGAEIAVVSLRKSRLEQLLQDGSRRARAISRLRANPERFFATVQIGITVIGSSAGAFGGASMAGDIEPLVRSVPWLAPHAEEIALAIIIAAISFLSLVLGELVPKSLALRQAEGYAMFIGRPLEWLAWITRPIVWFLTASSNVVLRLFGDSTTFTEARLSPEEIQQMVDEAAQAGTMDKSAGEIASRAIDFAELTAFDVMLPRVKVVGIPKGAPPEEVQRVVTEHGHTRMPVYEGTRDNVVGYITVKDVLAMLWGQRPFALEGIVRPAFYVVETMRTVDILAEMRKRKVQLAIVVDDRGAMSGIVTLEDLVEEIVGEIVGEHDKPMPEPIQREEDGSLVVQGDVPVRDVSRVLDVDLPEGERWSTMAGLCLEAAGRIPVTGERFVVAGGVSLEIVEASPRQVRVVRVRLPAPPPEGEGADPAEQGETG</sequence>
<evidence type="ECO:0000256" key="2">
    <source>
        <dbReference type="ARBA" id="ARBA00022475"/>
    </source>
</evidence>
<dbReference type="Proteomes" id="UP000019678">
    <property type="component" value="Unassembled WGS sequence"/>
</dbReference>
<protein>
    <submittedName>
        <fullName evidence="13">Hemolysin protein</fullName>
    </submittedName>
</protein>
<evidence type="ECO:0000256" key="3">
    <source>
        <dbReference type="ARBA" id="ARBA00022692"/>
    </source>
</evidence>
<dbReference type="InterPro" id="IPR005170">
    <property type="entry name" value="Transptr-assoc_dom"/>
</dbReference>
<dbReference type="Pfam" id="PF00571">
    <property type="entry name" value="CBS"/>
    <property type="match status" value="2"/>
</dbReference>
<evidence type="ECO:0000259" key="11">
    <source>
        <dbReference type="PROSITE" id="PS51371"/>
    </source>
</evidence>
<feature type="region of interest" description="Disordered" evidence="10">
    <location>
        <begin position="411"/>
        <end position="430"/>
    </location>
</feature>
<dbReference type="Pfam" id="PF01595">
    <property type="entry name" value="CNNM"/>
    <property type="match status" value="1"/>
</dbReference>
<dbReference type="Pfam" id="PF03471">
    <property type="entry name" value="CorC_HlyC"/>
    <property type="match status" value="1"/>
</dbReference>
<dbReference type="InterPro" id="IPR016169">
    <property type="entry name" value="FAD-bd_PCMH_sub2"/>
</dbReference>
<evidence type="ECO:0000259" key="12">
    <source>
        <dbReference type="PROSITE" id="PS51846"/>
    </source>
</evidence>
<keyword evidence="14" id="KW-1185">Reference proteome</keyword>
<dbReference type="AlphaFoldDB" id="A0A017SVT0"/>
<evidence type="ECO:0000313" key="13">
    <source>
        <dbReference type="EMBL" id="EYF01068.1"/>
    </source>
</evidence>
<dbReference type="SMART" id="SM00116">
    <property type="entry name" value="CBS"/>
    <property type="match status" value="2"/>
</dbReference>
<keyword evidence="3 9" id="KW-0812">Transmembrane</keyword>
<evidence type="ECO:0000256" key="5">
    <source>
        <dbReference type="ARBA" id="ARBA00022989"/>
    </source>
</evidence>
<dbReference type="GO" id="GO:0050660">
    <property type="term" value="F:flavin adenine dinucleotide binding"/>
    <property type="evidence" value="ECO:0007669"/>
    <property type="project" value="InterPro"/>
</dbReference>
<dbReference type="Gene3D" id="3.30.465.10">
    <property type="match status" value="1"/>
</dbReference>
<dbReference type="EMBL" id="ASRX01000090">
    <property type="protein sequence ID" value="EYF01068.1"/>
    <property type="molecule type" value="Genomic_DNA"/>
</dbReference>
<dbReference type="CDD" id="cd04590">
    <property type="entry name" value="CBS_pair_CorC_HlyC_assoc"/>
    <property type="match status" value="1"/>
</dbReference>
<keyword evidence="4" id="KW-0677">Repeat</keyword>
<dbReference type="SUPFAM" id="SSF56176">
    <property type="entry name" value="FAD-binding/transporter-associated domain-like"/>
    <property type="match status" value="1"/>
</dbReference>
<keyword evidence="7 9" id="KW-0472">Membrane</keyword>
<evidence type="ECO:0000256" key="4">
    <source>
        <dbReference type="ARBA" id="ARBA00022737"/>
    </source>
</evidence>
<evidence type="ECO:0000256" key="9">
    <source>
        <dbReference type="PROSITE-ProRule" id="PRU01193"/>
    </source>
</evidence>
<dbReference type="SMART" id="SM01091">
    <property type="entry name" value="CorC_HlyC"/>
    <property type="match status" value="1"/>
</dbReference>
<accession>A0A017SVT0</accession>
<dbReference type="PROSITE" id="PS51371">
    <property type="entry name" value="CBS"/>
    <property type="match status" value="2"/>
</dbReference>
<evidence type="ECO:0000313" key="14">
    <source>
        <dbReference type="Proteomes" id="UP000019678"/>
    </source>
</evidence>
<dbReference type="GO" id="GO:0005886">
    <property type="term" value="C:plasma membrane"/>
    <property type="evidence" value="ECO:0007669"/>
    <property type="project" value="UniProtKB-SubCell"/>
</dbReference>
<dbReference type="eggNOG" id="COG1253">
    <property type="taxonomic scope" value="Bacteria"/>
</dbReference>
<dbReference type="InterPro" id="IPR051676">
    <property type="entry name" value="UPF0053_domain"/>
</dbReference>
<dbReference type="InterPro" id="IPR036318">
    <property type="entry name" value="FAD-bd_PCMH-like_sf"/>
</dbReference>
<dbReference type="PANTHER" id="PTHR43099:SF5">
    <property type="entry name" value="HLYC_CORC FAMILY TRANSPORTER"/>
    <property type="match status" value="1"/>
</dbReference>
<dbReference type="InterPro" id="IPR002550">
    <property type="entry name" value="CNNM"/>
</dbReference>
<dbReference type="STRING" id="1192034.CAP_8725"/>
<dbReference type="Gene3D" id="3.10.580.10">
    <property type="entry name" value="CBS-domain"/>
    <property type="match status" value="1"/>
</dbReference>
<dbReference type="InterPro" id="IPR044751">
    <property type="entry name" value="Ion_transp-like_CBS"/>
</dbReference>
<keyword evidence="5 9" id="KW-1133">Transmembrane helix</keyword>
<organism evidence="13 14">
    <name type="scientific">Chondromyces apiculatus DSM 436</name>
    <dbReference type="NCBI Taxonomy" id="1192034"/>
    <lineage>
        <taxon>Bacteria</taxon>
        <taxon>Pseudomonadati</taxon>
        <taxon>Myxococcota</taxon>
        <taxon>Polyangia</taxon>
        <taxon>Polyangiales</taxon>
        <taxon>Polyangiaceae</taxon>
        <taxon>Chondromyces</taxon>
    </lineage>
</organism>
<evidence type="ECO:0000256" key="7">
    <source>
        <dbReference type="ARBA" id="ARBA00023136"/>
    </source>
</evidence>
<proteinExistence type="predicted"/>
<dbReference type="InterPro" id="IPR046342">
    <property type="entry name" value="CBS_dom_sf"/>
</dbReference>
<dbReference type="PANTHER" id="PTHR43099">
    <property type="entry name" value="UPF0053 PROTEIN YRKA"/>
    <property type="match status" value="1"/>
</dbReference>
<dbReference type="PROSITE" id="PS51846">
    <property type="entry name" value="CNNM"/>
    <property type="match status" value="1"/>
</dbReference>
<feature type="domain" description="CBS" evidence="11">
    <location>
        <begin position="266"/>
        <end position="326"/>
    </location>
</feature>
<comment type="caution">
    <text evidence="13">The sequence shown here is derived from an EMBL/GenBank/DDBJ whole genome shotgun (WGS) entry which is preliminary data.</text>
</comment>
<evidence type="ECO:0000256" key="6">
    <source>
        <dbReference type="ARBA" id="ARBA00023122"/>
    </source>
</evidence>
<gene>
    <name evidence="13" type="ORF">CAP_8725</name>
</gene>
<keyword evidence="2" id="KW-1003">Cell membrane</keyword>
<evidence type="ECO:0000256" key="1">
    <source>
        <dbReference type="ARBA" id="ARBA00004651"/>
    </source>
</evidence>
<comment type="subcellular location">
    <subcellularLocation>
        <location evidence="1">Cell membrane</location>
        <topology evidence="1">Multi-pass membrane protein</topology>
    </subcellularLocation>
</comment>
<reference evidence="13 14" key="1">
    <citation type="submission" date="2013-05" db="EMBL/GenBank/DDBJ databases">
        <title>Genome assembly of Chondromyces apiculatus DSM 436.</title>
        <authorList>
            <person name="Sharma G."/>
            <person name="Khatri I."/>
            <person name="Kaur C."/>
            <person name="Mayilraj S."/>
            <person name="Subramanian S."/>
        </authorList>
    </citation>
    <scope>NUCLEOTIDE SEQUENCE [LARGE SCALE GENOMIC DNA]</scope>
    <source>
        <strain evidence="13 14">DSM 436</strain>
    </source>
</reference>
<name>A0A017SVT0_9BACT</name>
<evidence type="ECO:0000256" key="10">
    <source>
        <dbReference type="SAM" id="MobiDB-lite"/>
    </source>
</evidence>
<feature type="compositionally biased region" description="Low complexity" evidence="10">
    <location>
        <begin position="421"/>
        <end position="430"/>
    </location>
</feature>
<dbReference type="InterPro" id="IPR000644">
    <property type="entry name" value="CBS_dom"/>
</dbReference>
<dbReference type="SUPFAM" id="SSF54631">
    <property type="entry name" value="CBS-domain pair"/>
    <property type="match status" value="1"/>
</dbReference>
<evidence type="ECO:0000256" key="8">
    <source>
        <dbReference type="PROSITE-ProRule" id="PRU00703"/>
    </source>
</evidence>